<reference evidence="3 4" key="1">
    <citation type="submission" date="2018-05" db="EMBL/GenBank/DDBJ databases">
        <title>Rhodobacteraceae gen. nov., sp. nov. isolated from sea water.</title>
        <authorList>
            <person name="Ren Y."/>
        </authorList>
    </citation>
    <scope>NUCLEOTIDE SEQUENCE [LARGE SCALE GENOMIC DNA]</scope>
    <source>
        <strain evidence="3 4">TG-679</strain>
    </source>
</reference>
<keyword evidence="2" id="KW-0732">Signal</keyword>
<dbReference type="Proteomes" id="UP000245680">
    <property type="component" value="Unassembled WGS sequence"/>
</dbReference>
<evidence type="ECO:0000256" key="2">
    <source>
        <dbReference type="SAM" id="SignalP"/>
    </source>
</evidence>
<feature type="chain" id="PRO_5015929274" description="Secreted protein" evidence="2">
    <location>
        <begin position="25"/>
        <end position="197"/>
    </location>
</feature>
<evidence type="ECO:0000313" key="3">
    <source>
        <dbReference type="EMBL" id="PWR01624.1"/>
    </source>
</evidence>
<name>A0A2V2LDN6_9RHOB</name>
<feature type="transmembrane region" description="Helical" evidence="1">
    <location>
        <begin position="168"/>
        <end position="189"/>
    </location>
</feature>
<dbReference type="AlphaFoldDB" id="A0A2V2LDN6"/>
<dbReference type="InterPro" id="IPR013424">
    <property type="entry name" value="Ice-binding_C"/>
</dbReference>
<sequence length="197" mass="20561">MPMLRLLRAAALLVLAAIPVSAAAATVTSVQMGQNDWIVLEFPDTDSASVFVDPVSVPGTSSYASFSYAAAFSGDGCGPDANQWNTWSCMPDGMATNVVNAGGGDFGYGWHDAVTGYSVTDAFELSYSNPLWQKVYVHLRVTSGNATVSFNPLAPTGAPAPAAPMSAIPVPAALPLLLIALGPLGWLAYRRRRQPAA</sequence>
<evidence type="ECO:0000313" key="4">
    <source>
        <dbReference type="Proteomes" id="UP000245680"/>
    </source>
</evidence>
<gene>
    <name evidence="3" type="ORF">DKT77_15960</name>
</gene>
<evidence type="ECO:0008006" key="5">
    <source>
        <dbReference type="Google" id="ProtNLM"/>
    </source>
</evidence>
<evidence type="ECO:0000256" key="1">
    <source>
        <dbReference type="SAM" id="Phobius"/>
    </source>
</evidence>
<dbReference type="EMBL" id="QGKU01000048">
    <property type="protein sequence ID" value="PWR01624.1"/>
    <property type="molecule type" value="Genomic_DNA"/>
</dbReference>
<dbReference type="NCBIfam" id="TIGR02595">
    <property type="entry name" value="PEP_CTERM"/>
    <property type="match status" value="1"/>
</dbReference>
<proteinExistence type="predicted"/>
<keyword evidence="1" id="KW-1133">Transmembrane helix</keyword>
<protein>
    <recommendedName>
        <fullName evidence="5">Secreted protein</fullName>
    </recommendedName>
</protein>
<keyword evidence="1" id="KW-0472">Membrane</keyword>
<organism evidence="3 4">
    <name type="scientific">Meridianimarinicoccus roseus</name>
    <dbReference type="NCBI Taxonomy" id="2072018"/>
    <lineage>
        <taxon>Bacteria</taxon>
        <taxon>Pseudomonadati</taxon>
        <taxon>Pseudomonadota</taxon>
        <taxon>Alphaproteobacteria</taxon>
        <taxon>Rhodobacterales</taxon>
        <taxon>Paracoccaceae</taxon>
        <taxon>Meridianimarinicoccus</taxon>
    </lineage>
</organism>
<keyword evidence="1" id="KW-0812">Transmembrane</keyword>
<comment type="caution">
    <text evidence="3">The sequence shown here is derived from an EMBL/GenBank/DDBJ whole genome shotgun (WGS) entry which is preliminary data.</text>
</comment>
<feature type="signal peptide" evidence="2">
    <location>
        <begin position="1"/>
        <end position="24"/>
    </location>
</feature>
<keyword evidence="4" id="KW-1185">Reference proteome</keyword>
<accession>A0A2V2LDN6</accession>
<dbReference type="OrthoDB" id="7873376at2"/>